<dbReference type="EMBL" id="BPQB01000007">
    <property type="protein sequence ID" value="GJE87837.1"/>
    <property type="molecule type" value="Genomic_DNA"/>
</dbReference>
<proteinExistence type="predicted"/>
<name>A0A9P3LBH5_9APHY</name>
<evidence type="ECO:0000256" key="3">
    <source>
        <dbReference type="PROSITE-ProRule" id="PRU00339"/>
    </source>
</evidence>
<keyword evidence="1" id="KW-0677">Repeat</keyword>
<dbReference type="Gene3D" id="1.25.40.10">
    <property type="entry name" value="Tetratricopeptide repeat domain"/>
    <property type="match status" value="1"/>
</dbReference>
<gene>
    <name evidence="4" type="ORF">PsYK624_039200</name>
</gene>
<accession>A0A9P3LBH5</accession>
<dbReference type="SMART" id="SM00028">
    <property type="entry name" value="TPR"/>
    <property type="match status" value="3"/>
</dbReference>
<evidence type="ECO:0000313" key="5">
    <source>
        <dbReference type="Proteomes" id="UP000703269"/>
    </source>
</evidence>
<dbReference type="InterPro" id="IPR047150">
    <property type="entry name" value="SGT"/>
</dbReference>
<dbReference type="AlphaFoldDB" id="A0A9P3LBH5"/>
<dbReference type="OrthoDB" id="2423701at2759"/>
<sequence length="549" mass="61675">MAEATSTPTTSELASAALLKAEGNKLFASKDYRAARTKYSEAIEVNGRDATLYANRAACSIAMKKYMDSAYDSQQAVALDPGYTKAWARLGTSLRNIGRYEDSVAAFKSALESLPAGDDAALTEAQRGVREQVLDGLRGVRERLLHVPAGCVCAPESLEGAPWRRAADMQRAQSRQPGPAGAKSSVWVLARAQEEFELGMKNIMKVRAVEHGHTVEFIGINGAICSLTNGILRDYRVFHVIDREWMTHCAMQVQMELLQYGYDVYNLYVSGGPQRLIAEAMRMSEREGWDVLRPGLSTILRCWIMDGFHHVRVREDPAVAIVFLDAVVEVLEWGRETWKDLPETVRGEVFEDAFLVGVKSLRLYAFLEHTRKVDGSPESLARLEMSHEIAVELRDAVVNATEPDRGDQGSWLSFYVYPKAHAISAIALYHRRIVDYVSDEQTVQEHWTQATQAFLEAARTYPDDDEHHVQHLGFAVDAMVNTDATVHDLLDVFDGIEQQLPAVNEIWEQSISQITFMRTHIPKYREIEQWVRGRVARGELRVEDSVTSI</sequence>
<dbReference type="GO" id="GO:0072380">
    <property type="term" value="C:TRC complex"/>
    <property type="evidence" value="ECO:0007669"/>
    <property type="project" value="TreeGrafter"/>
</dbReference>
<dbReference type="InterPro" id="IPR019734">
    <property type="entry name" value="TPR_rpt"/>
</dbReference>
<comment type="caution">
    <text evidence="4">The sequence shown here is derived from an EMBL/GenBank/DDBJ whole genome shotgun (WGS) entry which is preliminary data.</text>
</comment>
<dbReference type="InterPro" id="IPR011990">
    <property type="entry name" value="TPR-like_helical_dom_sf"/>
</dbReference>
<dbReference type="GO" id="GO:0060090">
    <property type="term" value="F:molecular adaptor activity"/>
    <property type="evidence" value="ECO:0007669"/>
    <property type="project" value="TreeGrafter"/>
</dbReference>
<protein>
    <submittedName>
        <fullName evidence="4">TPR-like protein</fullName>
    </submittedName>
</protein>
<dbReference type="PANTHER" id="PTHR45831:SF2">
    <property type="entry name" value="LD24721P"/>
    <property type="match status" value="1"/>
</dbReference>
<dbReference type="GO" id="GO:0016020">
    <property type="term" value="C:membrane"/>
    <property type="evidence" value="ECO:0007669"/>
    <property type="project" value="TreeGrafter"/>
</dbReference>
<evidence type="ECO:0000256" key="2">
    <source>
        <dbReference type="ARBA" id="ARBA00022803"/>
    </source>
</evidence>
<evidence type="ECO:0000256" key="1">
    <source>
        <dbReference type="ARBA" id="ARBA00022737"/>
    </source>
</evidence>
<keyword evidence="2 3" id="KW-0802">TPR repeat</keyword>
<evidence type="ECO:0000313" key="4">
    <source>
        <dbReference type="EMBL" id="GJE87837.1"/>
    </source>
</evidence>
<organism evidence="4 5">
    <name type="scientific">Phanerochaete sordida</name>
    <dbReference type="NCBI Taxonomy" id="48140"/>
    <lineage>
        <taxon>Eukaryota</taxon>
        <taxon>Fungi</taxon>
        <taxon>Dikarya</taxon>
        <taxon>Basidiomycota</taxon>
        <taxon>Agaricomycotina</taxon>
        <taxon>Agaricomycetes</taxon>
        <taxon>Polyporales</taxon>
        <taxon>Phanerochaetaceae</taxon>
        <taxon>Phanerochaete</taxon>
    </lineage>
</organism>
<dbReference type="Proteomes" id="UP000703269">
    <property type="component" value="Unassembled WGS sequence"/>
</dbReference>
<feature type="repeat" description="TPR" evidence="3">
    <location>
        <begin position="84"/>
        <end position="117"/>
    </location>
</feature>
<dbReference type="PANTHER" id="PTHR45831">
    <property type="entry name" value="LD24721P"/>
    <property type="match status" value="1"/>
</dbReference>
<dbReference type="PROSITE" id="PS50005">
    <property type="entry name" value="TPR"/>
    <property type="match status" value="1"/>
</dbReference>
<reference evidence="4 5" key="1">
    <citation type="submission" date="2021-08" db="EMBL/GenBank/DDBJ databases">
        <title>Draft Genome Sequence of Phanerochaete sordida strain YK-624.</title>
        <authorList>
            <person name="Mori T."/>
            <person name="Dohra H."/>
            <person name="Suzuki T."/>
            <person name="Kawagishi H."/>
            <person name="Hirai H."/>
        </authorList>
    </citation>
    <scope>NUCLEOTIDE SEQUENCE [LARGE SCALE GENOMIC DNA]</scope>
    <source>
        <strain evidence="4 5">YK-624</strain>
    </source>
</reference>
<keyword evidence="5" id="KW-1185">Reference proteome</keyword>
<dbReference type="SUPFAM" id="SSF48452">
    <property type="entry name" value="TPR-like"/>
    <property type="match status" value="1"/>
</dbReference>
<dbReference type="GO" id="GO:0006620">
    <property type="term" value="P:post-translational protein targeting to endoplasmic reticulum membrane"/>
    <property type="evidence" value="ECO:0007669"/>
    <property type="project" value="TreeGrafter"/>
</dbReference>